<dbReference type="GO" id="GO:0005829">
    <property type="term" value="C:cytosol"/>
    <property type="evidence" value="ECO:0007669"/>
    <property type="project" value="TreeGrafter"/>
</dbReference>
<dbReference type="AlphaFoldDB" id="A0A101XPJ4"/>
<dbReference type="Gene3D" id="3.40.50.300">
    <property type="entry name" value="P-loop containing nucleotide triphosphate hydrolases"/>
    <property type="match status" value="1"/>
</dbReference>
<evidence type="ECO:0000256" key="2">
    <source>
        <dbReference type="ARBA" id="ARBA00022840"/>
    </source>
</evidence>
<organism evidence="3 4">
    <name type="scientific">Ferroacidibacillus organovorans</name>
    <dbReference type="NCBI Taxonomy" id="1765683"/>
    <lineage>
        <taxon>Bacteria</taxon>
        <taxon>Bacillati</taxon>
        <taxon>Bacillota</taxon>
        <taxon>Bacilli</taxon>
        <taxon>Bacillales</taxon>
        <taxon>Alicyclobacillaceae</taxon>
        <taxon>Ferroacidibacillus</taxon>
    </lineage>
</organism>
<keyword evidence="1" id="KW-0547">Nucleotide-binding</keyword>
<dbReference type="OrthoDB" id="9816297at2"/>
<dbReference type="SUPFAM" id="SSF52540">
    <property type="entry name" value="P-loop containing nucleoside triphosphate hydrolases"/>
    <property type="match status" value="1"/>
</dbReference>
<accession>A0A101XPJ4</accession>
<name>A0A101XPJ4_9BACL</name>
<keyword evidence="4" id="KW-1185">Reference proteome</keyword>
<dbReference type="GO" id="GO:0005524">
    <property type="term" value="F:ATP binding"/>
    <property type="evidence" value="ECO:0007669"/>
    <property type="project" value="UniProtKB-KW"/>
</dbReference>
<reference evidence="3 4" key="1">
    <citation type="submission" date="2015-12" db="EMBL/GenBank/DDBJ databases">
        <title>Draft genome sequence of Acidibacillus ferrooxidans ITV001, isolated from a chalcopyrite acid mine drainage site in Brazil.</title>
        <authorList>
            <person name="Dall'Agnol H."/>
            <person name="Nancucheo I."/>
            <person name="Johnson B."/>
            <person name="Oliveira R."/>
            <person name="Leite L."/>
            <person name="Pylro V."/>
            <person name="Nunes G.L."/>
            <person name="Tzotzos G."/>
            <person name="Fernandes G.R."/>
            <person name="Dutra J."/>
            <person name="Orellana S.C."/>
            <person name="Oliveira G."/>
        </authorList>
    </citation>
    <scope>NUCLEOTIDE SEQUENCE [LARGE SCALE GENOMIC DNA]</scope>
    <source>
        <strain evidence="4">ITV01</strain>
    </source>
</reference>
<dbReference type="PANTHER" id="PTHR43384:SF4">
    <property type="entry name" value="CELLULOSE BIOSYNTHESIS PROTEIN BCSQ-RELATED"/>
    <property type="match status" value="1"/>
</dbReference>
<dbReference type="GO" id="GO:0051782">
    <property type="term" value="P:negative regulation of cell division"/>
    <property type="evidence" value="ECO:0007669"/>
    <property type="project" value="TreeGrafter"/>
</dbReference>
<dbReference type="CDD" id="cd02038">
    <property type="entry name" value="FlhG-like"/>
    <property type="match status" value="1"/>
</dbReference>
<dbReference type="InterPro" id="IPR025501">
    <property type="entry name" value="MinD_FleN"/>
</dbReference>
<dbReference type="InterPro" id="IPR027417">
    <property type="entry name" value="P-loop_NTPase"/>
</dbReference>
<dbReference type="InterPro" id="IPR033875">
    <property type="entry name" value="FlhG"/>
</dbReference>
<sequence>MVDQAERLREWTKAQTTDAYLSHTRITAVASGKGGVGKSNFALNYAIALAQYGQQIAILDGDVGFANLDILSGVRGTYTLSSVLRGEVSLRGAFVTCYPGVQLASGGASLLLDESYAAVKLSRFTRELLTLQRDYDRILIDFGAGFGRFSAEMMGLSDDLVLILTPEPTSLADSYALLKYISQHGRTPLVRLVVNRTADAREGALTAQRFKLVAERFLDIKIQHLGSIPEDEAVKRAIQKQTPHLVLEPQSRASRNIAQMAHVAVHGNDLAQPPRGIRAFVERFYRKSHI</sequence>
<keyword evidence="2" id="KW-0067">ATP-binding</keyword>
<protein>
    <submittedName>
        <fullName evidence="3">Uncharacterized protein</fullName>
    </submittedName>
</protein>
<dbReference type="InterPro" id="IPR033756">
    <property type="entry name" value="YlxH/NBP35"/>
</dbReference>
<dbReference type="GO" id="GO:0016887">
    <property type="term" value="F:ATP hydrolysis activity"/>
    <property type="evidence" value="ECO:0007669"/>
    <property type="project" value="TreeGrafter"/>
</dbReference>
<dbReference type="Pfam" id="PF10609">
    <property type="entry name" value="ParA"/>
    <property type="match status" value="1"/>
</dbReference>
<dbReference type="PIRSF" id="PIRSF003092">
    <property type="entry name" value="MinD"/>
    <property type="match status" value="1"/>
</dbReference>
<dbReference type="GO" id="GO:0009898">
    <property type="term" value="C:cytoplasmic side of plasma membrane"/>
    <property type="evidence" value="ECO:0007669"/>
    <property type="project" value="TreeGrafter"/>
</dbReference>
<evidence type="ECO:0000313" key="4">
    <source>
        <dbReference type="Proteomes" id="UP000053557"/>
    </source>
</evidence>
<evidence type="ECO:0000256" key="1">
    <source>
        <dbReference type="ARBA" id="ARBA00022741"/>
    </source>
</evidence>
<dbReference type="EMBL" id="LPVJ01000060">
    <property type="protein sequence ID" value="KUO95051.1"/>
    <property type="molecule type" value="Genomic_DNA"/>
</dbReference>
<gene>
    <name evidence="3" type="ORF">ATW55_11275</name>
</gene>
<dbReference type="Proteomes" id="UP000053557">
    <property type="component" value="Unassembled WGS sequence"/>
</dbReference>
<comment type="caution">
    <text evidence="3">The sequence shown here is derived from an EMBL/GenBank/DDBJ whole genome shotgun (WGS) entry which is preliminary data.</text>
</comment>
<evidence type="ECO:0000313" key="3">
    <source>
        <dbReference type="EMBL" id="KUO95051.1"/>
    </source>
</evidence>
<dbReference type="InterPro" id="IPR050625">
    <property type="entry name" value="ParA/MinD_ATPase"/>
</dbReference>
<dbReference type="PANTHER" id="PTHR43384">
    <property type="entry name" value="SEPTUM SITE-DETERMINING PROTEIN MIND HOMOLOG, CHLOROPLASTIC-RELATED"/>
    <property type="match status" value="1"/>
</dbReference>
<proteinExistence type="predicted"/>
<dbReference type="RefSeq" id="WP_067718493.1">
    <property type="nucleotide sequence ID" value="NZ_LPVJ01000060.1"/>
</dbReference>